<protein>
    <submittedName>
        <fullName evidence="3">Arginase/deacetylase</fullName>
    </submittedName>
</protein>
<evidence type="ECO:0000313" key="3">
    <source>
        <dbReference type="EMBL" id="PVI05530.1"/>
    </source>
</evidence>
<evidence type="ECO:0000313" key="4">
    <source>
        <dbReference type="Proteomes" id="UP000244855"/>
    </source>
</evidence>
<feature type="region of interest" description="Disordered" evidence="1">
    <location>
        <begin position="673"/>
        <end position="1106"/>
    </location>
</feature>
<dbReference type="InterPro" id="IPR000286">
    <property type="entry name" value="HDACs"/>
</dbReference>
<dbReference type="InterPro" id="IPR037138">
    <property type="entry name" value="His_deacetylse_dom_sf"/>
</dbReference>
<dbReference type="FunFam" id="3.40.800.20:FF:000011">
    <property type="entry name" value="Histone deacetylase HOS3"/>
    <property type="match status" value="1"/>
</dbReference>
<feature type="compositionally biased region" description="Low complexity" evidence="1">
    <location>
        <begin position="742"/>
        <end position="755"/>
    </location>
</feature>
<dbReference type="AlphaFoldDB" id="A0A2V1E896"/>
<feature type="compositionally biased region" description="Pro residues" evidence="1">
    <location>
        <begin position="974"/>
        <end position="989"/>
    </location>
</feature>
<dbReference type="Gene3D" id="3.40.800.20">
    <property type="entry name" value="Histone deacetylase domain"/>
    <property type="match status" value="1"/>
</dbReference>
<gene>
    <name evidence="3" type="ORF">DM02DRAFT_685280</name>
</gene>
<feature type="compositionally biased region" description="Basic and acidic residues" evidence="1">
    <location>
        <begin position="842"/>
        <end position="866"/>
    </location>
</feature>
<feature type="region of interest" description="Disordered" evidence="1">
    <location>
        <begin position="1163"/>
        <end position="1204"/>
    </location>
</feature>
<dbReference type="PRINTS" id="PR01270">
    <property type="entry name" value="HDASUPER"/>
</dbReference>
<dbReference type="CDD" id="cd09998">
    <property type="entry name" value="HDAC_Hos3"/>
    <property type="match status" value="1"/>
</dbReference>
<dbReference type="PANTHER" id="PTHR47558:SF1">
    <property type="entry name" value="HISTONE DEACETYLASE HOS3"/>
    <property type="match status" value="1"/>
</dbReference>
<feature type="compositionally biased region" description="Basic and acidic residues" evidence="1">
    <location>
        <begin position="678"/>
        <end position="698"/>
    </location>
</feature>
<feature type="compositionally biased region" description="Low complexity" evidence="1">
    <location>
        <begin position="868"/>
        <end position="892"/>
    </location>
</feature>
<evidence type="ECO:0000256" key="1">
    <source>
        <dbReference type="SAM" id="MobiDB-lite"/>
    </source>
</evidence>
<feature type="compositionally biased region" description="Low complexity" evidence="1">
    <location>
        <begin position="901"/>
        <end position="911"/>
    </location>
</feature>
<organism evidence="3 4">
    <name type="scientific">Periconia macrospinosa</name>
    <dbReference type="NCBI Taxonomy" id="97972"/>
    <lineage>
        <taxon>Eukaryota</taxon>
        <taxon>Fungi</taxon>
        <taxon>Dikarya</taxon>
        <taxon>Ascomycota</taxon>
        <taxon>Pezizomycotina</taxon>
        <taxon>Dothideomycetes</taxon>
        <taxon>Pleosporomycetidae</taxon>
        <taxon>Pleosporales</taxon>
        <taxon>Massarineae</taxon>
        <taxon>Periconiaceae</taxon>
        <taxon>Periconia</taxon>
    </lineage>
</organism>
<feature type="region of interest" description="Disordered" evidence="1">
    <location>
        <begin position="611"/>
        <end position="660"/>
    </location>
</feature>
<dbReference type="OrthoDB" id="5232919at2759"/>
<dbReference type="GO" id="GO:0004407">
    <property type="term" value="F:histone deacetylase activity"/>
    <property type="evidence" value="ECO:0007669"/>
    <property type="project" value="TreeGrafter"/>
</dbReference>
<dbReference type="EMBL" id="KZ805313">
    <property type="protein sequence ID" value="PVI05530.1"/>
    <property type="molecule type" value="Genomic_DNA"/>
</dbReference>
<dbReference type="GO" id="GO:0010468">
    <property type="term" value="P:regulation of gene expression"/>
    <property type="evidence" value="ECO:0007669"/>
    <property type="project" value="UniProtKB-ARBA"/>
</dbReference>
<dbReference type="InterPro" id="IPR023801">
    <property type="entry name" value="His_deacetylse_dom"/>
</dbReference>
<feature type="compositionally biased region" description="Polar residues" evidence="1">
    <location>
        <begin position="1057"/>
        <end position="1071"/>
    </location>
</feature>
<dbReference type="InterPro" id="IPR023696">
    <property type="entry name" value="Ureohydrolase_dom_sf"/>
</dbReference>
<name>A0A2V1E896_9PLEO</name>
<dbReference type="PANTHER" id="PTHR47558">
    <property type="entry name" value="HISTONE DEACETYLASE HOS3"/>
    <property type="match status" value="1"/>
</dbReference>
<dbReference type="Proteomes" id="UP000244855">
    <property type="component" value="Unassembled WGS sequence"/>
</dbReference>
<dbReference type="STRING" id="97972.A0A2V1E896"/>
<proteinExistence type="predicted"/>
<feature type="region of interest" description="Disordered" evidence="1">
    <location>
        <begin position="1"/>
        <end position="89"/>
    </location>
</feature>
<dbReference type="SUPFAM" id="SSF52768">
    <property type="entry name" value="Arginase/deacetylase"/>
    <property type="match status" value="1"/>
</dbReference>
<reference evidence="3 4" key="1">
    <citation type="journal article" date="2018" name="Sci. Rep.">
        <title>Comparative genomics provides insights into the lifestyle and reveals functional heterogeneity of dark septate endophytic fungi.</title>
        <authorList>
            <person name="Knapp D.G."/>
            <person name="Nemeth J.B."/>
            <person name="Barry K."/>
            <person name="Hainaut M."/>
            <person name="Henrissat B."/>
            <person name="Johnson J."/>
            <person name="Kuo A."/>
            <person name="Lim J.H.P."/>
            <person name="Lipzen A."/>
            <person name="Nolan M."/>
            <person name="Ohm R.A."/>
            <person name="Tamas L."/>
            <person name="Grigoriev I.V."/>
            <person name="Spatafora J.W."/>
            <person name="Nagy L.G."/>
            <person name="Kovacs G.M."/>
        </authorList>
    </citation>
    <scope>NUCLEOTIDE SEQUENCE [LARGE SCALE GENOMIC DNA]</scope>
    <source>
        <strain evidence="3 4">DSE2036</strain>
    </source>
</reference>
<dbReference type="Pfam" id="PF00850">
    <property type="entry name" value="Hist_deacetyl"/>
    <property type="match status" value="1"/>
</dbReference>
<feature type="compositionally biased region" description="Basic and acidic residues" evidence="1">
    <location>
        <begin position="1180"/>
        <end position="1191"/>
    </location>
</feature>
<feature type="compositionally biased region" description="Polar residues" evidence="1">
    <location>
        <begin position="912"/>
        <end position="921"/>
    </location>
</feature>
<sequence>MSLYTTANARANTGSANASSSSSPSVLSISRSRASSPALVRKSSTTSLRGDPRPPSRRSSLVPNMSSPTAAKMGSPLAQIPVEEKPPPPRACDIAEESFIKELALHEGMAGSANAGTIVIIHDQCYGHRFSRPKTTKSTLNTIMERPERILASVRGISAAYVLLGERHGDGANAPQLNQNPPERIPFKIRKTSRAIDLTSQVVTNVHGTKWMEEFKSLCETAEQKLASTGKELVRDPPSIPGQPPNPPFHPMDLYLCAESLNAIQGALGGVLDAVDSVFQGSTIENGVSRAFVCIRPPGHHCSAEWPSGFCWINNVHVGIEHAMANYGLTHAAIIDFDLHHGDGSQDITWERNKKVRAMHKNTPHWKKTSIGYFSLHDINSFPCEDGDDDKVQAASLCIDNAHGQSIWNIHLETWSTPEEFWRLYEDKYLVLLEKTRKYLKYHTNRLRTSPNHPAPKAAIFLSAGFDASEHETAGMQRHTVNVPTEFYARFTRDVVRLSEEMDTGVDGRVISVLEGGYSDRALTSGVLSHLSGLCDGQVWTEAKQPSGGLAFNMQQRLQALELNDRDVPMSPTPPESTLVTYDPNWWHISRLTELENLVTPPPYVAPKKVRTGPAAHFSSPTQSFTAKVVDPTKLHRNVSGRYTSGSPSSRAPTPPPPEVDWATATQALSKLLIPADRQTRSCRPEELAAPKIKKEEAPPAPTNTELHPSGRQLRGRKPTTTIADLPLATTEPPEPKRVTSRRVSIASSVGSSVAPERSVSRASSIVPPSRRSTTPAPPNGVQLKKSRTSTAAASRIPKNQPPMPAMPSRYQTKPTATAGKENETDMDQLTSGLKRITLKLAPKEEYEARRKQKEAAEKEEVEKKPKTTTTRKPAIPRAPKAAATKSAVPKKPVGRPPKAKPAAASAETVKSPTEPTNPVASETAPPLSSEAANPTASAAVPLAQPEPIAPSTSGAVLQTIDPPPRRLSTNPTSSPPPPTQEPSFPPSSAPKSTSPSVHPTINPSTGLIDMNITRDHLPKPQFLTSEPSILPLPTSPPREDTPPPPPPTVVMPQFVNYNPQTFNNAASSPALQPAGGPTSPPLQWLPPNSDSLVSLPPPPQQNGTVASMVAAVNSNQGGGAALKKPVYGIGAAAAATTSGVKRGELPVFGARDVIPFAGAKMGASALQQQERGGGGGGGVKEEEGKGKGKEGMSVWDVPDTPAR</sequence>
<accession>A0A2V1E896</accession>
<feature type="compositionally biased region" description="Low complexity" evidence="1">
    <location>
        <begin position="1"/>
        <end position="36"/>
    </location>
</feature>
<dbReference type="InterPro" id="IPR053244">
    <property type="entry name" value="HDAC_HD_type_1"/>
</dbReference>
<feature type="domain" description="Histone deacetylase" evidence="2">
    <location>
        <begin position="196"/>
        <end position="533"/>
    </location>
</feature>
<evidence type="ECO:0000259" key="2">
    <source>
        <dbReference type="Pfam" id="PF00850"/>
    </source>
</evidence>
<keyword evidence="4" id="KW-1185">Reference proteome</keyword>
<dbReference type="GO" id="GO:0005634">
    <property type="term" value="C:nucleus"/>
    <property type="evidence" value="ECO:0007669"/>
    <property type="project" value="TreeGrafter"/>
</dbReference>